<protein>
    <submittedName>
        <fullName evidence="2">Uncharacterized protein</fullName>
    </submittedName>
</protein>
<feature type="compositionally biased region" description="Polar residues" evidence="1">
    <location>
        <begin position="135"/>
        <end position="146"/>
    </location>
</feature>
<evidence type="ECO:0000313" key="3">
    <source>
        <dbReference type="Proteomes" id="UP000481861"/>
    </source>
</evidence>
<accession>A0A7C8MGW2</accession>
<feature type="region of interest" description="Disordered" evidence="1">
    <location>
        <begin position="135"/>
        <end position="160"/>
    </location>
</feature>
<name>A0A7C8MGW2_9PLEO</name>
<keyword evidence="3" id="KW-1185">Reference proteome</keyword>
<dbReference type="Proteomes" id="UP000481861">
    <property type="component" value="Unassembled WGS sequence"/>
</dbReference>
<sequence length="160" mass="16818">MDGRLQLLSDGATRSRTLTRVCICICTPSSFVSPDSRLYLRLHGGLCAPTVGCVCRALVLEPGVSIASGLLCRSVLLGACIAAATYCSLDCLPAESRHCSTTLLLLEGSLSAAVRADVIAGCFRICNSIDSSLGLSPAAQNQTSERTTGRHGPRLCDEMR</sequence>
<organism evidence="2 3">
    <name type="scientific">Massariosphaeria phaeospora</name>
    <dbReference type="NCBI Taxonomy" id="100035"/>
    <lineage>
        <taxon>Eukaryota</taxon>
        <taxon>Fungi</taxon>
        <taxon>Dikarya</taxon>
        <taxon>Ascomycota</taxon>
        <taxon>Pezizomycotina</taxon>
        <taxon>Dothideomycetes</taxon>
        <taxon>Pleosporomycetidae</taxon>
        <taxon>Pleosporales</taxon>
        <taxon>Pleosporales incertae sedis</taxon>
        <taxon>Massariosphaeria</taxon>
    </lineage>
</organism>
<evidence type="ECO:0000313" key="2">
    <source>
        <dbReference type="EMBL" id="KAF2876235.1"/>
    </source>
</evidence>
<gene>
    <name evidence="2" type="ORF">BDV95DRAFT_219515</name>
</gene>
<dbReference type="AlphaFoldDB" id="A0A7C8MGW2"/>
<proteinExistence type="predicted"/>
<evidence type="ECO:0000256" key="1">
    <source>
        <dbReference type="SAM" id="MobiDB-lite"/>
    </source>
</evidence>
<comment type="caution">
    <text evidence="2">The sequence shown here is derived from an EMBL/GenBank/DDBJ whole genome shotgun (WGS) entry which is preliminary data.</text>
</comment>
<reference evidence="2 3" key="1">
    <citation type="submission" date="2020-01" db="EMBL/GenBank/DDBJ databases">
        <authorList>
            <consortium name="DOE Joint Genome Institute"/>
            <person name="Haridas S."/>
            <person name="Albert R."/>
            <person name="Binder M."/>
            <person name="Bloem J."/>
            <person name="Labutti K."/>
            <person name="Salamov A."/>
            <person name="Andreopoulos B."/>
            <person name="Baker S.E."/>
            <person name="Barry K."/>
            <person name="Bills G."/>
            <person name="Bluhm B.H."/>
            <person name="Cannon C."/>
            <person name="Castanera R."/>
            <person name="Culley D.E."/>
            <person name="Daum C."/>
            <person name="Ezra D."/>
            <person name="Gonzalez J.B."/>
            <person name="Henrissat B."/>
            <person name="Kuo A."/>
            <person name="Liang C."/>
            <person name="Lipzen A."/>
            <person name="Lutzoni F."/>
            <person name="Magnuson J."/>
            <person name="Mondo S."/>
            <person name="Nolan M."/>
            <person name="Ohm R."/>
            <person name="Pangilinan J."/>
            <person name="Park H.-J.H."/>
            <person name="Ramirez L."/>
            <person name="Alfaro M."/>
            <person name="Sun H."/>
            <person name="Tritt A."/>
            <person name="Yoshinaga Y."/>
            <person name="Zwiers L.-H.L."/>
            <person name="Turgeon B.G."/>
            <person name="Goodwin S.B."/>
            <person name="Spatafora J.W."/>
            <person name="Crous P.W."/>
            <person name="Grigoriev I.V."/>
        </authorList>
    </citation>
    <scope>NUCLEOTIDE SEQUENCE [LARGE SCALE GENOMIC DNA]</scope>
    <source>
        <strain evidence="2 3">CBS 611.86</strain>
    </source>
</reference>
<dbReference type="EMBL" id="JAADJZ010000003">
    <property type="protein sequence ID" value="KAF2876235.1"/>
    <property type="molecule type" value="Genomic_DNA"/>
</dbReference>